<evidence type="ECO:0000313" key="6">
    <source>
        <dbReference type="Proteomes" id="UP000287188"/>
    </source>
</evidence>
<name>A0A402ANB8_9CHLR</name>
<dbReference type="EMBL" id="BIFS01000001">
    <property type="protein sequence ID" value="GCE20582.1"/>
    <property type="molecule type" value="Genomic_DNA"/>
</dbReference>
<evidence type="ECO:0000259" key="4">
    <source>
        <dbReference type="Pfam" id="PF08241"/>
    </source>
</evidence>
<dbReference type="GO" id="GO:0008757">
    <property type="term" value="F:S-adenosylmethionine-dependent methyltransferase activity"/>
    <property type="evidence" value="ECO:0007669"/>
    <property type="project" value="InterPro"/>
</dbReference>
<feature type="domain" description="Methyltransferase type 11" evidence="4">
    <location>
        <begin position="56"/>
        <end position="150"/>
    </location>
</feature>
<evidence type="ECO:0000256" key="2">
    <source>
        <dbReference type="ARBA" id="ARBA00022603"/>
    </source>
</evidence>
<dbReference type="PANTHER" id="PTHR44942:SF4">
    <property type="entry name" value="METHYLTRANSFERASE TYPE 11 DOMAIN-CONTAINING PROTEIN"/>
    <property type="match status" value="1"/>
</dbReference>
<dbReference type="InterPro" id="IPR051052">
    <property type="entry name" value="Diverse_substrate_MTase"/>
</dbReference>
<accession>A0A402ANB8</accession>
<dbReference type="InterPro" id="IPR013216">
    <property type="entry name" value="Methyltransf_11"/>
</dbReference>
<evidence type="ECO:0000313" key="5">
    <source>
        <dbReference type="EMBL" id="GCE20582.1"/>
    </source>
</evidence>
<dbReference type="SUPFAM" id="SSF53335">
    <property type="entry name" value="S-adenosyl-L-methionine-dependent methyltransferases"/>
    <property type="match status" value="1"/>
</dbReference>
<dbReference type="PANTHER" id="PTHR44942">
    <property type="entry name" value="METHYLTRANSF_11 DOMAIN-CONTAINING PROTEIN"/>
    <property type="match status" value="1"/>
</dbReference>
<protein>
    <submittedName>
        <fullName evidence="5">Putative methyltransferase YcgJ</fullName>
    </submittedName>
</protein>
<keyword evidence="2 5" id="KW-0489">Methyltransferase</keyword>
<dbReference type="Proteomes" id="UP000287188">
    <property type="component" value="Unassembled WGS sequence"/>
</dbReference>
<organism evidence="5 6">
    <name type="scientific">Dictyobacter kobayashii</name>
    <dbReference type="NCBI Taxonomy" id="2014872"/>
    <lineage>
        <taxon>Bacteria</taxon>
        <taxon>Bacillati</taxon>
        <taxon>Chloroflexota</taxon>
        <taxon>Ktedonobacteria</taxon>
        <taxon>Ktedonobacterales</taxon>
        <taxon>Dictyobacteraceae</taxon>
        <taxon>Dictyobacter</taxon>
    </lineage>
</organism>
<proteinExistence type="inferred from homology"/>
<dbReference type="Gene3D" id="3.40.50.150">
    <property type="entry name" value="Vaccinia Virus protein VP39"/>
    <property type="match status" value="1"/>
</dbReference>
<evidence type="ECO:0000256" key="3">
    <source>
        <dbReference type="ARBA" id="ARBA00022679"/>
    </source>
</evidence>
<dbReference type="RefSeq" id="WP_161977536.1">
    <property type="nucleotide sequence ID" value="NZ_BIFS01000001.1"/>
</dbReference>
<dbReference type="AlphaFoldDB" id="A0A402ANB8"/>
<keyword evidence="6" id="KW-1185">Reference proteome</keyword>
<dbReference type="InterPro" id="IPR029063">
    <property type="entry name" value="SAM-dependent_MTases_sf"/>
</dbReference>
<keyword evidence="3 5" id="KW-0808">Transferase</keyword>
<comment type="similarity">
    <text evidence="1">Belongs to the methyltransferase superfamily.</text>
</comment>
<sequence length="266" mass="29734">MTADSSNTSDIQKAQVQAYFSRTAANYVTSSSHRTGSDLQRLIELGEWDAALHAIDIATGGGHTALAIAPHVAQITVTDLTPAMLEQAKAFLTGQGVTNAQYRIADAEQLPFADNSFDRATCRIAPHHFPNVSQAVNEIARVLKTHGLFLLIDSCAPADPELNAFLNGIEKWRDNSHICSYTQEQWQTFFQEADLEIERAEMFRRTHNYREWTTRSQLSAEETSQLEAHILSRSQSVQSYFEIVKNEAGQLISFSADYILLKGRKK</sequence>
<dbReference type="Pfam" id="PF08241">
    <property type="entry name" value="Methyltransf_11"/>
    <property type="match status" value="1"/>
</dbReference>
<evidence type="ECO:0000256" key="1">
    <source>
        <dbReference type="ARBA" id="ARBA00008361"/>
    </source>
</evidence>
<dbReference type="GO" id="GO:0032259">
    <property type="term" value="P:methylation"/>
    <property type="evidence" value="ECO:0007669"/>
    <property type="project" value="UniProtKB-KW"/>
</dbReference>
<dbReference type="CDD" id="cd02440">
    <property type="entry name" value="AdoMet_MTases"/>
    <property type="match status" value="1"/>
</dbReference>
<reference evidence="6" key="1">
    <citation type="submission" date="2018-12" db="EMBL/GenBank/DDBJ databases">
        <title>Tengunoibacter tsumagoiensis gen. nov., sp. nov., Dictyobacter kobayashii sp. nov., D. alpinus sp. nov., and D. joshuensis sp. nov. and description of Dictyobacteraceae fam. nov. within the order Ktedonobacterales isolated from Tengu-no-mugimeshi.</title>
        <authorList>
            <person name="Wang C.M."/>
            <person name="Zheng Y."/>
            <person name="Sakai Y."/>
            <person name="Toyoda A."/>
            <person name="Minakuchi Y."/>
            <person name="Abe K."/>
            <person name="Yokota A."/>
            <person name="Yabe S."/>
        </authorList>
    </citation>
    <scope>NUCLEOTIDE SEQUENCE [LARGE SCALE GENOMIC DNA]</scope>
    <source>
        <strain evidence="6">Uno11</strain>
    </source>
</reference>
<gene>
    <name evidence="5" type="primary">ycgJ_1</name>
    <name evidence="5" type="ORF">KDK_43820</name>
</gene>
<comment type="caution">
    <text evidence="5">The sequence shown here is derived from an EMBL/GenBank/DDBJ whole genome shotgun (WGS) entry which is preliminary data.</text>
</comment>